<sequence>MMEEKTTFVCIDGCVWFSSNFLVQVSSCSEPWTKKAGRYLWRLWLRNMEARLQRQMLWIMLLQSKLSIKSIENHDCNHGVLLYIVPSPNAGTSSPAGLPPAKWNEVEVINVLLFCSLS</sequence>
<evidence type="ECO:0000313" key="1">
    <source>
        <dbReference type="EMBL" id="KAH7521516.1"/>
    </source>
</evidence>
<name>A0A978V2D3_ZIZJJ</name>
<gene>
    <name evidence="1" type="ORF">FEM48_Zijuj07G0041800</name>
</gene>
<dbReference type="EMBL" id="JAEACU010000007">
    <property type="protein sequence ID" value="KAH7521516.1"/>
    <property type="molecule type" value="Genomic_DNA"/>
</dbReference>
<accession>A0A978V2D3</accession>
<reference evidence="1" key="1">
    <citation type="journal article" date="2021" name="Front. Plant Sci.">
        <title>Chromosome-Scale Genome Assembly for Chinese Sour Jujube and Insights Into Its Genome Evolution and Domestication Signature.</title>
        <authorList>
            <person name="Shen L.-Y."/>
            <person name="Luo H."/>
            <person name="Wang X.-L."/>
            <person name="Wang X.-M."/>
            <person name="Qiu X.-J."/>
            <person name="Liu H."/>
            <person name="Zhou S.-S."/>
            <person name="Jia K.-H."/>
            <person name="Nie S."/>
            <person name="Bao Y.-T."/>
            <person name="Zhang R.-G."/>
            <person name="Yun Q.-Z."/>
            <person name="Chai Y.-H."/>
            <person name="Lu J.-Y."/>
            <person name="Li Y."/>
            <person name="Zhao S.-W."/>
            <person name="Mao J.-F."/>
            <person name="Jia S.-G."/>
            <person name="Mao Y.-M."/>
        </authorList>
    </citation>
    <scope>NUCLEOTIDE SEQUENCE</scope>
    <source>
        <strain evidence="1">AT0</strain>
        <tissue evidence="1">Leaf</tissue>
    </source>
</reference>
<evidence type="ECO:0000313" key="2">
    <source>
        <dbReference type="Proteomes" id="UP000813462"/>
    </source>
</evidence>
<protein>
    <submittedName>
        <fullName evidence="1">Uncharacterized protein</fullName>
    </submittedName>
</protein>
<dbReference type="Proteomes" id="UP000813462">
    <property type="component" value="Unassembled WGS sequence"/>
</dbReference>
<proteinExistence type="predicted"/>
<dbReference type="AlphaFoldDB" id="A0A978V2D3"/>
<comment type="caution">
    <text evidence="1">The sequence shown here is derived from an EMBL/GenBank/DDBJ whole genome shotgun (WGS) entry which is preliminary data.</text>
</comment>
<organism evidence="1 2">
    <name type="scientific">Ziziphus jujuba var. spinosa</name>
    <dbReference type="NCBI Taxonomy" id="714518"/>
    <lineage>
        <taxon>Eukaryota</taxon>
        <taxon>Viridiplantae</taxon>
        <taxon>Streptophyta</taxon>
        <taxon>Embryophyta</taxon>
        <taxon>Tracheophyta</taxon>
        <taxon>Spermatophyta</taxon>
        <taxon>Magnoliopsida</taxon>
        <taxon>eudicotyledons</taxon>
        <taxon>Gunneridae</taxon>
        <taxon>Pentapetalae</taxon>
        <taxon>rosids</taxon>
        <taxon>fabids</taxon>
        <taxon>Rosales</taxon>
        <taxon>Rhamnaceae</taxon>
        <taxon>Paliureae</taxon>
        <taxon>Ziziphus</taxon>
    </lineage>
</organism>